<dbReference type="RefSeq" id="WP_033844462.1">
    <property type="nucleotide sequence ID" value="NZ_AP022557.1"/>
</dbReference>
<organism evidence="1 2">
    <name type="scientific">Geobacillus subterraneus</name>
    <dbReference type="NCBI Taxonomy" id="129338"/>
    <lineage>
        <taxon>Bacteria</taxon>
        <taxon>Bacillati</taxon>
        <taxon>Bacillota</taxon>
        <taxon>Bacilli</taxon>
        <taxon>Bacillales</taxon>
        <taxon>Anoxybacillaceae</taxon>
        <taxon>Geobacillus</taxon>
    </lineage>
</organism>
<gene>
    <name evidence="1" type="ORF">GsuE55_36010</name>
</gene>
<name>A0A679FQF1_9BACL</name>
<dbReference type="EMBL" id="AP022557">
    <property type="protein sequence ID" value="BBW98768.1"/>
    <property type="molecule type" value="Genomic_DNA"/>
</dbReference>
<dbReference type="Proteomes" id="UP000501421">
    <property type="component" value="Chromosome"/>
</dbReference>
<accession>A0A679FQF1</accession>
<sequence>MVYIQRPDHLLVAVVFDKYSKWHIKTLIGTYGEFLPGVDLSNRSQKERVFIDTDSHLIICLNNCVKRKSDLHKVLDSIRIRGYNMNIYQVLKDAHYALEFYTKTDVYNQPVYKGPSSVKRDAIMIKHYISARLNDIGLYHDYMKCDVPPIELGNYLRSVVRMTERG</sequence>
<proteinExistence type="predicted"/>
<reference evidence="2" key="1">
    <citation type="journal article" date="2020" name="Microbiol. Resour. Announc.">
        <title>Complete Genome Sequence of Geobacillus sp. Strain E55-1, Isolated from Mine Geyser in Japan.</title>
        <authorList>
            <person name="Miyazaki K."/>
            <person name="Hase E."/>
            <person name="Tokito N."/>
        </authorList>
    </citation>
    <scope>NUCLEOTIDE SEQUENCE [LARGE SCALE GENOMIC DNA]</scope>
    <source>
        <strain evidence="2">E55-1</strain>
    </source>
</reference>
<keyword evidence="2" id="KW-1185">Reference proteome</keyword>
<dbReference type="AlphaFoldDB" id="A0A679FQF1"/>
<protein>
    <submittedName>
        <fullName evidence="1">Uncharacterized protein</fullName>
    </submittedName>
</protein>
<evidence type="ECO:0000313" key="2">
    <source>
        <dbReference type="Proteomes" id="UP000501421"/>
    </source>
</evidence>
<evidence type="ECO:0000313" key="1">
    <source>
        <dbReference type="EMBL" id="BBW98768.1"/>
    </source>
</evidence>